<gene>
    <name evidence="4" type="ORF">CIPAW_06G165900</name>
</gene>
<dbReference type="PANTHER" id="PTHR45125">
    <property type="entry name" value="F21J9.4-RELATED"/>
    <property type="match status" value="1"/>
</dbReference>
<name>A0A8T1QCR8_CARIL</name>
<dbReference type="PANTHER" id="PTHR45125:SF3">
    <property type="entry name" value="NO-APICAL-MERISTEM-ASSOCIATED CARBOXY-TERMINAL DOMAIN PROTEIN"/>
    <property type="match status" value="1"/>
</dbReference>
<comment type="caution">
    <text evidence="4">The sequence shown here is derived from an EMBL/GenBank/DDBJ whole genome shotgun (WGS) entry which is preliminary data.</text>
</comment>
<feature type="region of interest" description="Disordered" evidence="2">
    <location>
        <begin position="22"/>
        <end position="51"/>
    </location>
</feature>
<dbReference type="AlphaFoldDB" id="A0A8T1QCR8"/>
<feature type="domain" description="No apical meristem-associated C-terminal" evidence="3">
    <location>
        <begin position="145"/>
        <end position="266"/>
    </location>
</feature>
<evidence type="ECO:0000259" key="3">
    <source>
        <dbReference type="Pfam" id="PF14303"/>
    </source>
</evidence>
<dbReference type="Proteomes" id="UP000811609">
    <property type="component" value="Chromosome 6"/>
</dbReference>
<feature type="coiled-coil region" evidence="1">
    <location>
        <begin position="203"/>
        <end position="237"/>
    </location>
</feature>
<accession>A0A8T1QCR8</accession>
<evidence type="ECO:0000256" key="1">
    <source>
        <dbReference type="SAM" id="Coils"/>
    </source>
</evidence>
<protein>
    <recommendedName>
        <fullName evidence="3">No apical meristem-associated C-terminal domain-containing protein</fullName>
    </recommendedName>
</protein>
<reference evidence="4" key="1">
    <citation type="submission" date="2020-12" db="EMBL/GenBank/DDBJ databases">
        <title>WGS assembly of Carya illinoinensis cv. Pawnee.</title>
        <authorList>
            <person name="Platts A."/>
            <person name="Shu S."/>
            <person name="Wright S."/>
            <person name="Barry K."/>
            <person name="Edger P."/>
            <person name="Pires J.C."/>
            <person name="Schmutz J."/>
        </authorList>
    </citation>
    <scope>NUCLEOTIDE SEQUENCE</scope>
    <source>
        <tissue evidence="4">Leaf</tissue>
    </source>
</reference>
<dbReference type="InterPro" id="IPR029466">
    <property type="entry name" value="NAM-associated_C"/>
</dbReference>
<proteinExistence type="predicted"/>
<sequence length="278" mass="32283">MNCLIDDDPFFTTLLESDEIDINNPPMGSASVDVQATQPQRGKRKQKSQRGVSFTAEEDTILVSAWLNIKFMRSRIYEYYSTYKKLNCQERSIASLTNRWSIIQKCLNKFCGSLAQVEGMHPSGATEQDKIDKAKILYRENLKHNFTMDNCWNLLRHQPKWQAHMDLIKKKNGSSSGITPNSIPLGEEMENVPVDCERPPGKKAEKVREKERKCNERQNLEIKVEEDRSNLVTLKKRKVDIEIMSKDIDSLNGVQQEYFHNLQMEIIEEQRNRVISRT</sequence>
<keyword evidence="1" id="KW-0175">Coiled coil</keyword>
<evidence type="ECO:0000256" key="2">
    <source>
        <dbReference type="SAM" id="MobiDB-lite"/>
    </source>
</evidence>
<keyword evidence="5" id="KW-1185">Reference proteome</keyword>
<dbReference type="Pfam" id="PF14303">
    <property type="entry name" value="NAM-associated"/>
    <property type="match status" value="1"/>
</dbReference>
<dbReference type="EMBL" id="CM031814">
    <property type="protein sequence ID" value="KAG6652179.1"/>
    <property type="molecule type" value="Genomic_DNA"/>
</dbReference>
<evidence type="ECO:0000313" key="5">
    <source>
        <dbReference type="Proteomes" id="UP000811609"/>
    </source>
</evidence>
<evidence type="ECO:0000313" key="4">
    <source>
        <dbReference type="EMBL" id="KAG6652179.1"/>
    </source>
</evidence>
<organism evidence="4 5">
    <name type="scientific">Carya illinoinensis</name>
    <name type="common">Pecan</name>
    <dbReference type="NCBI Taxonomy" id="32201"/>
    <lineage>
        <taxon>Eukaryota</taxon>
        <taxon>Viridiplantae</taxon>
        <taxon>Streptophyta</taxon>
        <taxon>Embryophyta</taxon>
        <taxon>Tracheophyta</taxon>
        <taxon>Spermatophyta</taxon>
        <taxon>Magnoliopsida</taxon>
        <taxon>eudicotyledons</taxon>
        <taxon>Gunneridae</taxon>
        <taxon>Pentapetalae</taxon>
        <taxon>rosids</taxon>
        <taxon>fabids</taxon>
        <taxon>Fagales</taxon>
        <taxon>Juglandaceae</taxon>
        <taxon>Carya</taxon>
    </lineage>
</organism>